<proteinExistence type="predicted"/>
<reference evidence="1 2" key="1">
    <citation type="submission" date="2024-08" db="EMBL/GenBank/DDBJ databases">
        <authorList>
            <person name="Cucini C."/>
            <person name="Frati F."/>
        </authorList>
    </citation>
    <scope>NUCLEOTIDE SEQUENCE [LARGE SCALE GENOMIC DNA]</scope>
</reference>
<name>A0ABP1RUT6_9HEXA</name>
<organism evidence="1 2">
    <name type="scientific">Orchesella dallaii</name>
    <dbReference type="NCBI Taxonomy" id="48710"/>
    <lineage>
        <taxon>Eukaryota</taxon>
        <taxon>Metazoa</taxon>
        <taxon>Ecdysozoa</taxon>
        <taxon>Arthropoda</taxon>
        <taxon>Hexapoda</taxon>
        <taxon>Collembola</taxon>
        <taxon>Entomobryomorpha</taxon>
        <taxon>Entomobryoidea</taxon>
        <taxon>Orchesellidae</taxon>
        <taxon>Orchesellinae</taxon>
        <taxon>Orchesella</taxon>
    </lineage>
</organism>
<accession>A0ABP1RUT6</accession>
<comment type="caution">
    <text evidence="1">The sequence shown here is derived from an EMBL/GenBank/DDBJ whole genome shotgun (WGS) entry which is preliminary data.</text>
</comment>
<dbReference type="InterPro" id="IPR032675">
    <property type="entry name" value="LRR_dom_sf"/>
</dbReference>
<dbReference type="Gene3D" id="3.80.10.10">
    <property type="entry name" value="Ribonuclease Inhibitor"/>
    <property type="match status" value="1"/>
</dbReference>
<protein>
    <recommendedName>
        <fullName evidence="3">F-box domain-containing protein</fullName>
    </recommendedName>
</protein>
<keyword evidence="2" id="KW-1185">Reference proteome</keyword>
<evidence type="ECO:0008006" key="3">
    <source>
        <dbReference type="Google" id="ProtNLM"/>
    </source>
</evidence>
<gene>
    <name evidence="1" type="ORF">ODALV1_LOCUS26370</name>
</gene>
<dbReference type="EMBL" id="CAXLJM020000111">
    <property type="protein sequence ID" value="CAL8136280.1"/>
    <property type="molecule type" value="Genomic_DNA"/>
</dbReference>
<evidence type="ECO:0000313" key="1">
    <source>
        <dbReference type="EMBL" id="CAL8136280.1"/>
    </source>
</evidence>
<evidence type="ECO:0000313" key="2">
    <source>
        <dbReference type="Proteomes" id="UP001642540"/>
    </source>
</evidence>
<dbReference type="Proteomes" id="UP001642540">
    <property type="component" value="Unassembled WGS sequence"/>
</dbReference>
<sequence length="603" mass="69362">MTSSVFSEESNPFLNHVVVERLFSMIPFSSGDFPNLRLVCKLWWKVSLPIWRKTAPVFISGADDFIRNKLNGIHYKKYVDLFKSENDTFQLRRYPFCKFVVINWNLQFSGWMGSERLKFWKTLGPLMRELAIESCIFSRVKDFRKVLFRLTPNLESLFLNRSVYHCYSSGDESENGMNSYEKKQIKPKYVQKNLTKLEICLEDTNNSPEDASDYEFFDCVERLPITWKELLISFPNIETLKLSHLSDLEALEDLGECFEAMELTRVCVDPLYFSSLTELNIIDVERTEGSGVRDDILISLQRLKFPLKKLSLNLCPETKEETFKNFLETHANTLEELTVSLGKQSQQSTSFPNFPFGVELAALTVLEATEELISNLNFLKHTPNLKTLSLRNLADDVYSPPKEVDEGNPDAVNLENYVPIDFIGNTNFKELDNIGLVLPSLEKFMMGEKICSGTEIELLSKLMPNLKHFQAGLENDGFRMVCKVWKRLKHLEIHPFQVDEMGILGAAIGERCYYLPNLLDLTDLKTLKLGYLKTPCSKFLLSKPSIMYGILAHKHLRTLSACLSHSVTTDDEVFTQLKTRFPLRCCNRLYKEIVNVTSLHLVA</sequence>